<evidence type="ECO:0000313" key="2">
    <source>
        <dbReference type="EMBL" id="CAG7592736.1"/>
    </source>
</evidence>
<evidence type="ECO:0000313" key="3">
    <source>
        <dbReference type="Proteomes" id="UP000837675"/>
    </source>
</evidence>
<gene>
    <name evidence="2" type="ORF">MHYMCMPASI_00607</name>
</gene>
<feature type="compositionally biased region" description="Acidic residues" evidence="1">
    <location>
        <begin position="37"/>
        <end position="46"/>
    </location>
</feature>
<organism evidence="2 3">
    <name type="scientific">Hyalomma marginatum</name>
    <dbReference type="NCBI Taxonomy" id="34627"/>
    <lineage>
        <taxon>Eukaryota</taxon>
        <taxon>Metazoa</taxon>
        <taxon>Ecdysozoa</taxon>
        <taxon>Arthropoda</taxon>
        <taxon>Chelicerata</taxon>
        <taxon>Arachnida</taxon>
        <taxon>Acari</taxon>
        <taxon>Parasitiformes</taxon>
        <taxon>Ixodida</taxon>
        <taxon>Ixodoidea</taxon>
        <taxon>Ixodidae</taxon>
        <taxon>Hyalomminae</taxon>
        <taxon>Hyalomma</taxon>
    </lineage>
</organism>
<proteinExistence type="predicted"/>
<sequence>MTKHKHQRPAHDSHGHNQGQYDGHRIESDAGVSNDDQLLEGEEQQESLEVGRDNNEGKGKSTAVSGASHHPIGYENTRMAAEHFDQAI</sequence>
<feature type="compositionally biased region" description="Basic and acidic residues" evidence="1">
    <location>
        <begin position="49"/>
        <end position="59"/>
    </location>
</feature>
<dbReference type="AlphaFoldDB" id="A0A8S4BWA2"/>
<feature type="region of interest" description="Disordered" evidence="1">
    <location>
        <begin position="1"/>
        <end position="88"/>
    </location>
</feature>
<dbReference type="Proteomes" id="UP000837675">
    <property type="component" value="Unassembled WGS sequence"/>
</dbReference>
<evidence type="ECO:0000256" key="1">
    <source>
        <dbReference type="SAM" id="MobiDB-lite"/>
    </source>
</evidence>
<name>A0A8S4BWA2_9ACAR</name>
<keyword evidence="3" id="KW-1185">Reference proteome</keyword>
<reference evidence="2" key="1">
    <citation type="submission" date="2021-06" db="EMBL/GenBank/DDBJ databases">
        <authorList>
            <person name="Nardi T."/>
            <person name="Nardi T."/>
        </authorList>
    </citation>
    <scope>NUCLEOTIDE SEQUENCE</scope>
</reference>
<comment type="caution">
    <text evidence="2">The sequence shown here is derived from an EMBL/GenBank/DDBJ whole genome shotgun (WGS) entry which is preliminary data.</text>
</comment>
<accession>A0A8S4BWA2</accession>
<protein>
    <submittedName>
        <fullName evidence="2">Uncharacterized protein</fullName>
    </submittedName>
</protein>
<dbReference type="EMBL" id="CAJVAF010000290">
    <property type="protein sequence ID" value="CAG7592736.1"/>
    <property type="molecule type" value="Genomic_DNA"/>
</dbReference>